<comment type="similarity">
    <text evidence="1 6">Belongs to the MinC family.</text>
</comment>
<dbReference type="InterPro" id="IPR005526">
    <property type="entry name" value="Septum_form_inhib_MinC_C"/>
</dbReference>
<evidence type="ECO:0000259" key="9">
    <source>
        <dbReference type="Pfam" id="PF05209"/>
    </source>
</evidence>
<evidence type="ECO:0000313" key="11">
    <source>
        <dbReference type="Proteomes" id="UP000199180"/>
    </source>
</evidence>
<keyword evidence="4 6" id="KW-0131">Cell cycle</keyword>
<dbReference type="Gene3D" id="2.160.20.70">
    <property type="match status" value="1"/>
</dbReference>
<evidence type="ECO:0000259" key="8">
    <source>
        <dbReference type="Pfam" id="PF03775"/>
    </source>
</evidence>
<dbReference type="GO" id="GO:0000917">
    <property type="term" value="P:division septum assembly"/>
    <property type="evidence" value="ECO:0007669"/>
    <property type="project" value="UniProtKB-KW"/>
</dbReference>
<name>A0A1I0H6Z8_9RHOB</name>
<dbReference type="SUPFAM" id="SSF63848">
    <property type="entry name" value="Cell-division inhibitor MinC, C-terminal domain"/>
    <property type="match status" value="1"/>
</dbReference>
<dbReference type="RefSeq" id="WP_342707921.1">
    <property type="nucleotide sequence ID" value="NZ_FOHO01000010.1"/>
</dbReference>
<dbReference type="PANTHER" id="PTHR34108">
    <property type="entry name" value="SEPTUM SITE-DETERMINING PROTEIN MINC"/>
    <property type="match status" value="1"/>
</dbReference>
<evidence type="ECO:0000256" key="4">
    <source>
        <dbReference type="ARBA" id="ARBA00023306"/>
    </source>
</evidence>
<dbReference type="NCBIfam" id="TIGR01222">
    <property type="entry name" value="minC"/>
    <property type="match status" value="1"/>
</dbReference>
<sequence>MQSQQVQQNPAKRVTTLKPFEIRGRFFTAVAVHLTGPADAAFYQALDTQIGQTPQFFDSAPIVLDLQNAAGFGSSEEMGLLVAQMRSRNLLVFGIQHGTDQQMQAARGAGLIPMSGGKDKPLDRQRPPRAQAETPAQKAPEPASRLITEPVRSGQTIFADRGDLVVVGPVSSGAELIASGNIHVYGTLRGRAMAGVNGDHNARIFCHSLDAELLAIAGLYRTSDDLPADMRKKNVQAYLQDDVLRIEAIG</sequence>
<dbReference type="AlphaFoldDB" id="A0A1I0H6Z8"/>
<dbReference type="Gene3D" id="3.30.70.260">
    <property type="match status" value="1"/>
</dbReference>
<comment type="subunit">
    <text evidence="6">Interacts with MinD and FtsZ.</text>
</comment>
<evidence type="ECO:0000256" key="2">
    <source>
        <dbReference type="ARBA" id="ARBA00022618"/>
    </source>
</evidence>
<organism evidence="10 11">
    <name type="scientific">Paracoccus homiensis</name>
    <dbReference type="NCBI Taxonomy" id="364199"/>
    <lineage>
        <taxon>Bacteria</taxon>
        <taxon>Pseudomonadati</taxon>
        <taxon>Pseudomonadota</taxon>
        <taxon>Alphaproteobacteria</taxon>
        <taxon>Rhodobacterales</taxon>
        <taxon>Paracoccaceae</taxon>
        <taxon>Paracoccus</taxon>
    </lineage>
</organism>
<dbReference type="InterPro" id="IPR016098">
    <property type="entry name" value="CAP/MinC_C"/>
</dbReference>
<dbReference type="Pfam" id="PF03775">
    <property type="entry name" value="MinC_C"/>
    <property type="match status" value="1"/>
</dbReference>
<gene>
    <name evidence="6" type="primary">minC</name>
    <name evidence="10" type="ORF">SAMN04489858_11048</name>
</gene>
<evidence type="ECO:0000256" key="1">
    <source>
        <dbReference type="ARBA" id="ARBA00006291"/>
    </source>
</evidence>
<dbReference type="STRING" id="364199.SAMN04489858_11048"/>
<keyword evidence="3 6" id="KW-0717">Septation</keyword>
<feature type="region of interest" description="Disordered" evidence="7">
    <location>
        <begin position="111"/>
        <end position="143"/>
    </location>
</feature>
<evidence type="ECO:0000256" key="3">
    <source>
        <dbReference type="ARBA" id="ARBA00023210"/>
    </source>
</evidence>
<evidence type="ECO:0000256" key="6">
    <source>
        <dbReference type="HAMAP-Rule" id="MF_00267"/>
    </source>
</evidence>
<proteinExistence type="inferred from homology"/>
<feature type="domain" description="Septum formation inhibitor MinC N-terminal" evidence="9">
    <location>
        <begin position="20"/>
        <end position="91"/>
    </location>
</feature>
<evidence type="ECO:0000313" key="10">
    <source>
        <dbReference type="EMBL" id="SET79467.1"/>
    </source>
</evidence>
<accession>A0A1I0H6Z8</accession>
<feature type="compositionally biased region" description="Basic and acidic residues" evidence="7">
    <location>
        <begin position="117"/>
        <end position="126"/>
    </location>
</feature>
<evidence type="ECO:0000256" key="7">
    <source>
        <dbReference type="SAM" id="MobiDB-lite"/>
    </source>
</evidence>
<dbReference type="Pfam" id="PF05209">
    <property type="entry name" value="MinC_N"/>
    <property type="match status" value="1"/>
</dbReference>
<feature type="domain" description="Septum formation inhibitor MinC C-terminal" evidence="8">
    <location>
        <begin position="147"/>
        <end position="247"/>
    </location>
</feature>
<reference evidence="10 11" key="1">
    <citation type="submission" date="2016-10" db="EMBL/GenBank/DDBJ databases">
        <authorList>
            <person name="de Groot N.N."/>
        </authorList>
    </citation>
    <scope>NUCLEOTIDE SEQUENCE [LARGE SCALE GENOMIC DNA]</scope>
    <source>
        <strain evidence="10 11">DSM 17862</strain>
    </source>
</reference>
<dbReference type="GO" id="GO:0000902">
    <property type="term" value="P:cell morphogenesis"/>
    <property type="evidence" value="ECO:0007669"/>
    <property type="project" value="InterPro"/>
</dbReference>
<dbReference type="Proteomes" id="UP000199180">
    <property type="component" value="Unassembled WGS sequence"/>
</dbReference>
<evidence type="ECO:0000256" key="5">
    <source>
        <dbReference type="ARBA" id="ARBA00025606"/>
    </source>
</evidence>
<dbReference type="GO" id="GO:1901891">
    <property type="term" value="P:regulation of cell septum assembly"/>
    <property type="evidence" value="ECO:0007669"/>
    <property type="project" value="InterPro"/>
</dbReference>
<protein>
    <recommendedName>
        <fullName evidence="6">Probable septum site-determining protein MinC</fullName>
    </recommendedName>
</protein>
<keyword evidence="11" id="KW-1185">Reference proteome</keyword>
<dbReference type="GO" id="GO:0051302">
    <property type="term" value="P:regulation of cell division"/>
    <property type="evidence" value="ECO:0007669"/>
    <property type="project" value="InterPro"/>
</dbReference>
<dbReference type="InterPro" id="IPR036145">
    <property type="entry name" value="MinC_C_sf"/>
</dbReference>
<dbReference type="InterPro" id="IPR013033">
    <property type="entry name" value="MinC"/>
</dbReference>
<dbReference type="HAMAP" id="MF_00267">
    <property type="entry name" value="MinC"/>
    <property type="match status" value="1"/>
</dbReference>
<comment type="function">
    <text evidence="5 6">Cell division inhibitor that blocks the formation of polar Z ring septums. Rapidly oscillates between the poles of the cell to destabilize FtsZ filaments that have formed before they mature into polar Z rings. Prevents FtsZ polymerization.</text>
</comment>
<dbReference type="InterPro" id="IPR007874">
    <property type="entry name" value="MinC_N"/>
</dbReference>
<dbReference type="PANTHER" id="PTHR34108:SF1">
    <property type="entry name" value="SEPTUM SITE-DETERMINING PROTEIN MINC"/>
    <property type="match status" value="1"/>
</dbReference>
<dbReference type="EMBL" id="FOHO01000010">
    <property type="protein sequence ID" value="SET79467.1"/>
    <property type="molecule type" value="Genomic_DNA"/>
</dbReference>
<keyword evidence="2 6" id="KW-0132">Cell division</keyword>